<evidence type="ECO:0000259" key="2">
    <source>
        <dbReference type="PROSITE" id="PS51651"/>
    </source>
</evidence>
<dbReference type="EMBL" id="VYZX01000495">
    <property type="protein sequence ID" value="NXS51412.1"/>
    <property type="molecule type" value="Genomic_DNA"/>
</dbReference>
<evidence type="ECO:0000313" key="4">
    <source>
        <dbReference type="Proteomes" id="UP000520535"/>
    </source>
</evidence>
<dbReference type="GO" id="GO:0031267">
    <property type="term" value="F:small GTPase binding"/>
    <property type="evidence" value="ECO:0007669"/>
    <property type="project" value="TreeGrafter"/>
</dbReference>
<evidence type="ECO:0000313" key="3">
    <source>
        <dbReference type="EMBL" id="NXS51412.1"/>
    </source>
</evidence>
<accession>A0A7L2UZN2</accession>
<dbReference type="Gene3D" id="1.20.58.740">
    <property type="match status" value="1"/>
</dbReference>
<dbReference type="GO" id="GO:0005886">
    <property type="term" value="C:plasma membrane"/>
    <property type="evidence" value="ECO:0007669"/>
    <property type="project" value="TreeGrafter"/>
</dbReference>
<comment type="similarity">
    <text evidence="1">Belongs to the DOCK family.</text>
</comment>
<gene>
    <name evidence="3" type="primary">Dock3_0</name>
    <name evidence="3" type="ORF">BRALEP_R05588</name>
</gene>
<evidence type="ECO:0000256" key="1">
    <source>
        <dbReference type="PROSITE-ProRule" id="PRU00984"/>
    </source>
</evidence>
<reference evidence="3 4" key="1">
    <citation type="submission" date="2019-09" db="EMBL/GenBank/DDBJ databases">
        <title>Bird 10,000 Genomes (B10K) Project - Family phase.</title>
        <authorList>
            <person name="Zhang G."/>
        </authorList>
    </citation>
    <scope>NUCLEOTIDE SEQUENCE [LARGE SCALE GENOMIC DNA]</scope>
    <source>
        <strain evidence="3">B10K-DU-012-52</strain>
    </source>
</reference>
<feature type="domain" description="DOCKER" evidence="2">
    <location>
        <begin position="1"/>
        <end position="216"/>
    </location>
</feature>
<dbReference type="AlphaFoldDB" id="A0A7L2UZN2"/>
<dbReference type="PROSITE" id="PS51651">
    <property type="entry name" value="DOCKER"/>
    <property type="match status" value="1"/>
</dbReference>
<proteinExistence type="inferred from homology"/>
<dbReference type="GO" id="GO:0007264">
    <property type="term" value="P:small GTPase-mediated signal transduction"/>
    <property type="evidence" value="ECO:0007669"/>
    <property type="project" value="InterPro"/>
</dbReference>
<sequence>LQNKEYVCRGHDYERLEAFQQRMLSEFPQAIAMQHPNHPDDSILQCDAQYLQIYAVTPIPDNIDVLQMDRVPDRIKSFYRVNNIRKFRYDRPFHKGPKDKENEFKVEVENKQCLSVNLFKANTVLLFYADRAFQYLPVSRRLLFFLFLQAFFDKDYITKHPGDAEKITQLKELMQEQVHVLGVGLAVHEKFVHPEMRPLHKKLIDQFQMMRSSLYH</sequence>
<dbReference type="GO" id="GO:0005737">
    <property type="term" value="C:cytoplasm"/>
    <property type="evidence" value="ECO:0007669"/>
    <property type="project" value="TreeGrafter"/>
</dbReference>
<feature type="non-terminal residue" evidence="3">
    <location>
        <position position="1"/>
    </location>
</feature>
<dbReference type="InterPro" id="IPR027357">
    <property type="entry name" value="DOCKER_dom"/>
</dbReference>
<dbReference type="InterPro" id="IPR046770">
    <property type="entry name" value="DOCKER_Lobe_B"/>
</dbReference>
<dbReference type="PANTHER" id="PTHR45653">
    <property type="entry name" value="DEDICATOR OF CYTOKINESIS"/>
    <property type="match status" value="1"/>
</dbReference>
<dbReference type="Pfam" id="PF20421">
    <property type="entry name" value="DHR-2_Lobe_C"/>
    <property type="match status" value="1"/>
</dbReference>
<name>A0A7L2UZN2_9AVES</name>
<dbReference type="GO" id="GO:0005085">
    <property type="term" value="F:guanyl-nucleotide exchange factor activity"/>
    <property type="evidence" value="ECO:0007669"/>
    <property type="project" value="InterPro"/>
</dbReference>
<keyword evidence="4" id="KW-1185">Reference proteome</keyword>
<dbReference type="InterPro" id="IPR046773">
    <property type="entry name" value="DOCKER_Lobe_C"/>
</dbReference>
<comment type="caution">
    <text evidence="3">The sequence shown here is derived from an EMBL/GenBank/DDBJ whole genome shotgun (WGS) entry which is preliminary data.</text>
</comment>
<protein>
    <submittedName>
        <fullName evidence="3">DOCK3 protein</fullName>
    </submittedName>
</protein>
<feature type="non-terminal residue" evidence="3">
    <location>
        <position position="216"/>
    </location>
</feature>
<dbReference type="InterPro" id="IPR043162">
    <property type="entry name" value="DOCK_C_lobe_C"/>
</dbReference>
<organism evidence="3 4">
    <name type="scientific">Brachypteracias leptosomus</name>
    <name type="common">short-legged ground-roller</name>
    <dbReference type="NCBI Taxonomy" id="135165"/>
    <lineage>
        <taxon>Eukaryota</taxon>
        <taxon>Metazoa</taxon>
        <taxon>Chordata</taxon>
        <taxon>Craniata</taxon>
        <taxon>Vertebrata</taxon>
        <taxon>Euteleostomi</taxon>
        <taxon>Archelosauria</taxon>
        <taxon>Archosauria</taxon>
        <taxon>Dinosauria</taxon>
        <taxon>Saurischia</taxon>
        <taxon>Theropoda</taxon>
        <taxon>Coelurosauria</taxon>
        <taxon>Aves</taxon>
        <taxon>Neognathae</taxon>
        <taxon>Neoaves</taxon>
        <taxon>Telluraves</taxon>
        <taxon>Coraciimorphae</taxon>
        <taxon>Coraciiformes</taxon>
        <taxon>Brachypteraciidae</taxon>
        <taxon>Brachypteracias</taxon>
    </lineage>
</organism>
<dbReference type="PANTHER" id="PTHR45653:SF4">
    <property type="entry name" value="DEDICATOR OF CYTOKINESIS PROTEIN 3"/>
    <property type="match status" value="1"/>
</dbReference>
<dbReference type="OrthoDB" id="18896at2759"/>
<dbReference type="InterPro" id="IPR026791">
    <property type="entry name" value="DOCK"/>
</dbReference>
<dbReference type="Proteomes" id="UP000520535">
    <property type="component" value="Unassembled WGS sequence"/>
</dbReference>
<dbReference type="Pfam" id="PF20422">
    <property type="entry name" value="DHR-2_Lobe_B"/>
    <property type="match status" value="1"/>
</dbReference>